<gene>
    <name evidence="2" type="ORF">QF206_02575</name>
</gene>
<evidence type="ECO:0000313" key="2">
    <source>
        <dbReference type="EMBL" id="MDI2097852.1"/>
    </source>
</evidence>
<protein>
    <recommendedName>
        <fullName evidence="4">DUF998 domain-containing protein</fullName>
    </recommendedName>
</protein>
<feature type="transmembrane region" description="Helical" evidence="1">
    <location>
        <begin position="178"/>
        <end position="196"/>
    </location>
</feature>
<feature type="transmembrane region" description="Helical" evidence="1">
    <location>
        <begin position="52"/>
        <end position="70"/>
    </location>
</feature>
<evidence type="ECO:0000313" key="3">
    <source>
        <dbReference type="Proteomes" id="UP001321506"/>
    </source>
</evidence>
<dbReference type="RefSeq" id="WP_281487630.1">
    <property type="nucleotide sequence ID" value="NZ_JASATX010000001.1"/>
</dbReference>
<proteinExistence type="predicted"/>
<dbReference type="Proteomes" id="UP001321506">
    <property type="component" value="Unassembled WGS sequence"/>
</dbReference>
<organism evidence="2 3">
    <name type="scientific">Ruicaihuangia caeni</name>
    <dbReference type="NCBI Taxonomy" id="3042517"/>
    <lineage>
        <taxon>Bacteria</taxon>
        <taxon>Bacillati</taxon>
        <taxon>Actinomycetota</taxon>
        <taxon>Actinomycetes</taxon>
        <taxon>Micrococcales</taxon>
        <taxon>Microbacteriaceae</taxon>
        <taxon>Ruicaihuangia</taxon>
    </lineage>
</organism>
<keyword evidence="1" id="KW-1133">Transmembrane helix</keyword>
<evidence type="ECO:0008006" key="4">
    <source>
        <dbReference type="Google" id="ProtNLM"/>
    </source>
</evidence>
<keyword evidence="3" id="KW-1185">Reference proteome</keyword>
<keyword evidence="1" id="KW-0812">Transmembrane</keyword>
<sequence>MASLWVGVCATTATVQFLRGAIVDSVLFTLAGVALLLDATGRMPVTGRLPRPSARVIALAAVPCAIGLILAPRHTVQMGLIVILVGIGVLPFAWAGTRPRSRAASDCSTRQRNTIIGQRSPSSTTASKRRRTSWAWAGVLVVISLVELSSWVIGRIDPLAAATAPSISELLDGPLDSWRNRAVFVVVWLAFGVVLFRRGSERA</sequence>
<dbReference type="AlphaFoldDB" id="A0AAW6T241"/>
<name>A0AAW6T241_9MICO</name>
<feature type="transmembrane region" description="Helical" evidence="1">
    <location>
        <begin position="20"/>
        <end position="40"/>
    </location>
</feature>
<comment type="caution">
    <text evidence="2">The sequence shown here is derived from an EMBL/GenBank/DDBJ whole genome shotgun (WGS) entry which is preliminary data.</text>
</comment>
<evidence type="ECO:0000256" key="1">
    <source>
        <dbReference type="SAM" id="Phobius"/>
    </source>
</evidence>
<feature type="transmembrane region" description="Helical" evidence="1">
    <location>
        <begin position="134"/>
        <end position="153"/>
    </location>
</feature>
<dbReference type="EMBL" id="JASATX010000001">
    <property type="protein sequence ID" value="MDI2097852.1"/>
    <property type="molecule type" value="Genomic_DNA"/>
</dbReference>
<keyword evidence="1" id="KW-0472">Membrane</keyword>
<accession>A0AAW6T241</accession>
<feature type="transmembrane region" description="Helical" evidence="1">
    <location>
        <begin position="76"/>
        <end position="95"/>
    </location>
</feature>
<reference evidence="2 3" key="1">
    <citation type="submission" date="2023-04" db="EMBL/GenBank/DDBJ databases">
        <title>Klugiella caeni sp. nov. isolated from the sludge of biochemical tank.</title>
        <authorList>
            <person name="Geng K."/>
        </authorList>
    </citation>
    <scope>NUCLEOTIDE SEQUENCE [LARGE SCALE GENOMIC DNA]</scope>
    <source>
        <strain evidence="2 3">YN-L-19</strain>
    </source>
</reference>